<proteinExistence type="predicted"/>
<protein>
    <recommendedName>
        <fullName evidence="2">AB hydrolase-1 domain-containing protein</fullName>
    </recommendedName>
</protein>
<dbReference type="AlphaFoldDB" id="K6W0P9"/>
<dbReference type="EMBL" id="BAHE01000044">
    <property type="protein sequence ID" value="GAC02119.1"/>
    <property type="molecule type" value="Genomic_DNA"/>
</dbReference>
<feature type="chain" id="PRO_5003899301" description="AB hydrolase-1 domain-containing protein" evidence="1">
    <location>
        <begin position="25"/>
        <end position="370"/>
    </location>
</feature>
<evidence type="ECO:0000313" key="4">
    <source>
        <dbReference type="Proteomes" id="UP000035058"/>
    </source>
</evidence>
<reference evidence="3 4" key="1">
    <citation type="submission" date="2012-08" db="EMBL/GenBank/DDBJ databases">
        <title>Whole genome shotgun sequence of Gordonia namibiensis NBRC 108229.</title>
        <authorList>
            <person name="Isaki-Nakamura S."/>
            <person name="Hosoyama A."/>
            <person name="Tsuchikane K."/>
            <person name="Katsumata H."/>
            <person name="Baba S."/>
            <person name="Yamazaki S."/>
            <person name="Fujita N."/>
        </authorList>
    </citation>
    <scope>NUCLEOTIDE SEQUENCE [LARGE SCALE GENOMIC DNA]</scope>
    <source>
        <strain evidence="3 4">NBRC 108229</strain>
    </source>
</reference>
<dbReference type="Gene3D" id="3.40.50.1820">
    <property type="entry name" value="alpha/beta hydrolase"/>
    <property type="match status" value="1"/>
</dbReference>
<dbReference type="Pfam" id="PF00561">
    <property type="entry name" value="Abhydrolase_1"/>
    <property type="match status" value="1"/>
</dbReference>
<dbReference type="GO" id="GO:0003824">
    <property type="term" value="F:catalytic activity"/>
    <property type="evidence" value="ECO:0007669"/>
    <property type="project" value="UniProtKB-ARBA"/>
</dbReference>
<keyword evidence="1" id="KW-0732">Signal</keyword>
<keyword evidence="4" id="KW-1185">Reference proteome</keyword>
<evidence type="ECO:0000256" key="1">
    <source>
        <dbReference type="SAM" id="SignalP"/>
    </source>
</evidence>
<dbReference type="InterPro" id="IPR000073">
    <property type="entry name" value="AB_hydrolase_1"/>
</dbReference>
<comment type="caution">
    <text evidence="3">The sequence shown here is derived from an EMBL/GenBank/DDBJ whole genome shotgun (WGS) entry which is preliminary data.</text>
</comment>
<feature type="signal peptide" evidence="1">
    <location>
        <begin position="1"/>
        <end position="24"/>
    </location>
</feature>
<dbReference type="InterPro" id="IPR029058">
    <property type="entry name" value="AB_hydrolase_fold"/>
</dbReference>
<dbReference type="PANTHER" id="PTHR46438:SF2">
    <property type="entry name" value="ALPHA_BETA-HYDROLASES SUPERFAMILY PROTEIN"/>
    <property type="match status" value="1"/>
</dbReference>
<evidence type="ECO:0000313" key="3">
    <source>
        <dbReference type="EMBL" id="GAC02119.1"/>
    </source>
</evidence>
<feature type="domain" description="AB hydrolase-1" evidence="2">
    <location>
        <begin position="66"/>
        <end position="189"/>
    </location>
</feature>
<dbReference type="SUPFAM" id="SSF53474">
    <property type="entry name" value="alpha/beta-Hydrolases"/>
    <property type="match status" value="1"/>
</dbReference>
<name>K6W0P9_9ACTN</name>
<evidence type="ECO:0000259" key="2">
    <source>
        <dbReference type="Pfam" id="PF00561"/>
    </source>
</evidence>
<gene>
    <name evidence="3" type="ORF">GONAM_44_00370</name>
</gene>
<dbReference type="PANTHER" id="PTHR46438">
    <property type="entry name" value="ALPHA/BETA-HYDROLASES SUPERFAMILY PROTEIN"/>
    <property type="match status" value="1"/>
</dbReference>
<sequence>MARRAGAGIAASVAAVGAGTAAYAARNLTYDTREAARLASSGMRPRAVTTPDGAVITYGEGPRHGPPLLLIPGQQVSWTDYAAVLGTLTRDWQVFAVDAFGHGGSAKEPSLYPALPQTEALAWFVENVVGAPVVVAGHSSGGLLAVRLAADFGDRVRAVLIEDAPFFGTEPDRVHATYAWLDTFRNIHRHLEAGASADADSWTRYWVRHSHLRTMFGDRAWESLVRGPLERRLDRDPHVIPKLWWLPPTLNRAIALTACLQDGTGDYDLRYGEMFYDGSWLAGYEQAETLSRVLVPTTLLHTTAHEQDGVLLGAMTSDDAVRAHTLMPDCLLIDRIPSGHDIHRQRPPLYVDALNALRDRIRAPLSRSSR</sequence>
<organism evidence="3 4">
    <name type="scientific">Gordonia namibiensis NBRC 108229</name>
    <dbReference type="NCBI Taxonomy" id="1208314"/>
    <lineage>
        <taxon>Bacteria</taxon>
        <taxon>Bacillati</taxon>
        <taxon>Actinomycetota</taxon>
        <taxon>Actinomycetes</taxon>
        <taxon>Mycobacteriales</taxon>
        <taxon>Gordoniaceae</taxon>
        <taxon>Gordonia</taxon>
    </lineage>
</organism>
<dbReference type="Proteomes" id="UP000035058">
    <property type="component" value="Unassembled WGS sequence"/>
</dbReference>
<accession>K6W0P9</accession>